<protein>
    <recommendedName>
        <fullName evidence="11">Magnesium transporter CorA</fullName>
    </recommendedName>
</protein>
<evidence type="ECO:0000256" key="8">
    <source>
        <dbReference type="SAM" id="Phobius"/>
    </source>
</evidence>
<dbReference type="InterPro" id="IPR002523">
    <property type="entry name" value="MgTranspt_CorA/ZnTranspt_ZntB"/>
</dbReference>
<dbReference type="EMBL" id="MHJM01000018">
    <property type="protein sequence ID" value="OGY67769.1"/>
    <property type="molecule type" value="Genomic_DNA"/>
</dbReference>
<evidence type="ECO:0008006" key="11">
    <source>
        <dbReference type="Google" id="ProtNLM"/>
    </source>
</evidence>
<evidence type="ECO:0000313" key="9">
    <source>
        <dbReference type="EMBL" id="OGY67769.1"/>
    </source>
</evidence>
<keyword evidence="6 8" id="KW-1133">Transmembrane helix</keyword>
<dbReference type="PANTHER" id="PTHR46494">
    <property type="entry name" value="CORA FAMILY METAL ION TRANSPORTER (EUROFUNG)"/>
    <property type="match status" value="1"/>
</dbReference>
<keyword evidence="7 8" id="KW-0472">Membrane</keyword>
<evidence type="ECO:0000256" key="3">
    <source>
        <dbReference type="ARBA" id="ARBA00022448"/>
    </source>
</evidence>
<evidence type="ECO:0000256" key="1">
    <source>
        <dbReference type="ARBA" id="ARBA00004651"/>
    </source>
</evidence>
<gene>
    <name evidence="9" type="ORF">A3H63_00750</name>
</gene>
<evidence type="ECO:0000256" key="2">
    <source>
        <dbReference type="ARBA" id="ARBA00009765"/>
    </source>
</evidence>
<accession>A0A1G1ZTG4</accession>
<evidence type="ECO:0000256" key="6">
    <source>
        <dbReference type="ARBA" id="ARBA00022989"/>
    </source>
</evidence>
<sequence>MRIIKHKLVWIDVQNPTKKDVEYIRDQHKFHPIILDELLHTSARSRVEPYNNYLFLTYHLPMYDKNSKSSRRAEVDFLITKDKVITVHYEDLEPLNNFWRRLNNDPHFKERTLSDTTGRIVYHLIEEILAFSQRQLRHIEENVTGLSKELFQKKEAQLLQRISYLKRDILDYSIISKPQGIILESLKEVGGKFWSSDIKIYLSDLVGDHLKVMQHLDNFKETVDALEQTNSQLLNAKTNAVMQRFTVLAFLTFPLVLITSIFNIGFVDKLVADNLSIFSGSFIFVLIVTIALLLFFRKKGWI</sequence>
<keyword evidence="5 8" id="KW-0812">Transmembrane</keyword>
<feature type="transmembrane region" description="Helical" evidence="8">
    <location>
        <begin position="245"/>
        <end position="265"/>
    </location>
</feature>
<dbReference type="PANTHER" id="PTHR46494:SF1">
    <property type="entry name" value="CORA FAMILY METAL ION TRANSPORTER (EUROFUNG)"/>
    <property type="match status" value="1"/>
</dbReference>
<comment type="subcellular location">
    <subcellularLocation>
        <location evidence="1">Cell membrane</location>
        <topology evidence="1">Multi-pass membrane protein</topology>
    </subcellularLocation>
</comment>
<dbReference type="Pfam" id="PF01544">
    <property type="entry name" value="CorA"/>
    <property type="match status" value="1"/>
</dbReference>
<comment type="similarity">
    <text evidence="2">Belongs to the CorA metal ion transporter (MIT) (TC 1.A.35) family.</text>
</comment>
<evidence type="ECO:0000313" key="10">
    <source>
        <dbReference type="Proteomes" id="UP000176284"/>
    </source>
</evidence>
<reference evidence="9 10" key="1">
    <citation type="journal article" date="2016" name="Nat. Commun.">
        <title>Thousands of microbial genomes shed light on interconnected biogeochemical processes in an aquifer system.</title>
        <authorList>
            <person name="Anantharaman K."/>
            <person name="Brown C.T."/>
            <person name="Hug L.A."/>
            <person name="Sharon I."/>
            <person name="Castelle C.J."/>
            <person name="Probst A.J."/>
            <person name="Thomas B.C."/>
            <person name="Singh A."/>
            <person name="Wilkins M.J."/>
            <person name="Karaoz U."/>
            <person name="Brodie E.L."/>
            <person name="Williams K.H."/>
            <person name="Hubbard S.S."/>
            <person name="Banfield J.F."/>
        </authorList>
    </citation>
    <scope>NUCLEOTIDE SEQUENCE [LARGE SCALE GENOMIC DNA]</scope>
</reference>
<dbReference type="InterPro" id="IPR045861">
    <property type="entry name" value="CorA_cytoplasmic_dom"/>
</dbReference>
<proteinExistence type="inferred from homology"/>
<dbReference type="SUPFAM" id="SSF143865">
    <property type="entry name" value="CorA soluble domain-like"/>
    <property type="match status" value="1"/>
</dbReference>
<name>A0A1G1ZTG4_9BACT</name>
<comment type="caution">
    <text evidence="9">The sequence shown here is derived from an EMBL/GenBank/DDBJ whole genome shotgun (WGS) entry which is preliminary data.</text>
</comment>
<dbReference type="GO" id="GO:0000287">
    <property type="term" value="F:magnesium ion binding"/>
    <property type="evidence" value="ECO:0007669"/>
    <property type="project" value="TreeGrafter"/>
</dbReference>
<dbReference type="SUPFAM" id="SSF144083">
    <property type="entry name" value="Magnesium transport protein CorA, transmembrane region"/>
    <property type="match status" value="1"/>
</dbReference>
<dbReference type="Gene3D" id="3.30.460.20">
    <property type="entry name" value="CorA soluble domain-like"/>
    <property type="match status" value="1"/>
</dbReference>
<keyword evidence="4" id="KW-1003">Cell membrane</keyword>
<dbReference type="GO" id="GO:0015095">
    <property type="term" value="F:magnesium ion transmembrane transporter activity"/>
    <property type="evidence" value="ECO:0007669"/>
    <property type="project" value="TreeGrafter"/>
</dbReference>
<dbReference type="Proteomes" id="UP000176284">
    <property type="component" value="Unassembled WGS sequence"/>
</dbReference>
<feature type="transmembrane region" description="Helical" evidence="8">
    <location>
        <begin position="277"/>
        <end position="296"/>
    </location>
</feature>
<dbReference type="GO" id="GO:0050897">
    <property type="term" value="F:cobalt ion binding"/>
    <property type="evidence" value="ECO:0007669"/>
    <property type="project" value="TreeGrafter"/>
</dbReference>
<evidence type="ECO:0000256" key="4">
    <source>
        <dbReference type="ARBA" id="ARBA00022475"/>
    </source>
</evidence>
<keyword evidence="3" id="KW-0813">Transport</keyword>
<dbReference type="GO" id="GO:0005886">
    <property type="term" value="C:plasma membrane"/>
    <property type="evidence" value="ECO:0007669"/>
    <property type="project" value="UniProtKB-SubCell"/>
</dbReference>
<evidence type="ECO:0000256" key="7">
    <source>
        <dbReference type="ARBA" id="ARBA00023136"/>
    </source>
</evidence>
<organism evidence="9 10">
    <name type="scientific">Candidatus Harrisonbacteria bacterium RIFCSPLOWO2_02_FULL_45_10c</name>
    <dbReference type="NCBI Taxonomy" id="1798410"/>
    <lineage>
        <taxon>Bacteria</taxon>
        <taxon>Candidatus Harrisoniibacteriota</taxon>
    </lineage>
</organism>
<dbReference type="InterPro" id="IPR045863">
    <property type="entry name" value="CorA_TM1_TM2"/>
</dbReference>
<dbReference type="AlphaFoldDB" id="A0A1G1ZTG4"/>
<dbReference type="GO" id="GO:0015087">
    <property type="term" value="F:cobalt ion transmembrane transporter activity"/>
    <property type="evidence" value="ECO:0007669"/>
    <property type="project" value="TreeGrafter"/>
</dbReference>
<evidence type="ECO:0000256" key="5">
    <source>
        <dbReference type="ARBA" id="ARBA00022692"/>
    </source>
</evidence>
<dbReference type="Gene3D" id="1.20.58.340">
    <property type="entry name" value="Magnesium transport protein CorA, transmembrane region"/>
    <property type="match status" value="2"/>
</dbReference>